<dbReference type="CDD" id="cd11648">
    <property type="entry name" value="RsmI"/>
    <property type="match status" value="1"/>
</dbReference>
<evidence type="ECO:0000256" key="2">
    <source>
        <dbReference type="ARBA" id="ARBA00022552"/>
    </source>
</evidence>
<comment type="function">
    <text evidence="6">Catalyzes the 2'-O-methylation of the ribose of cytidine 1402 (C1402) in 16S rRNA.</text>
</comment>
<sequence length="274" mass="29226">MIVLAGTPLGNDDDASPRLRAELAGADLIAAEDTRRLLNLAGRLGVQISAPVTAYHEHNERDAAQSLVAAASQGKRVVVVTDAGMPAISDPGYRLVSLAAEQGVAVTVVPGPSAVLTALAVSGLASDRFAFEGFPPRKDGERRSFFAALAAEPRTTIYFESPRRLEQTLAVMADEFGADRRAAVCRELTKTHEEIRRGTLAELAEWAHDVRGEIVIVVEGASPQARDARSHVPEVLELAAAGLRLKDAAAHVAKREGLRKNELYDLALAARSAR</sequence>
<dbReference type="PANTHER" id="PTHR46111">
    <property type="entry name" value="RIBOSOMAL RNA SMALL SUBUNIT METHYLTRANSFERASE I"/>
    <property type="match status" value="1"/>
</dbReference>
<dbReference type="InterPro" id="IPR014777">
    <property type="entry name" value="4pyrrole_Mease_sub1"/>
</dbReference>
<dbReference type="EMBL" id="LR134476">
    <property type="protein sequence ID" value="VEI13038.1"/>
    <property type="molecule type" value="Genomic_DNA"/>
</dbReference>
<keyword evidence="3 6" id="KW-0489">Methyltransferase</keyword>
<dbReference type="GO" id="GO:0070677">
    <property type="term" value="F:rRNA (cytosine-2'-O-)-methyltransferase activity"/>
    <property type="evidence" value="ECO:0007669"/>
    <property type="project" value="UniProtKB-UniRule"/>
</dbReference>
<feature type="domain" description="RsmI HTH" evidence="8">
    <location>
        <begin position="234"/>
        <end position="270"/>
    </location>
</feature>
<comment type="catalytic activity">
    <reaction evidence="6">
        <text>cytidine(1402) in 16S rRNA + S-adenosyl-L-methionine = 2'-O-methylcytidine(1402) in 16S rRNA + S-adenosyl-L-homocysteine + H(+)</text>
        <dbReference type="Rhea" id="RHEA:42924"/>
        <dbReference type="Rhea" id="RHEA-COMP:10285"/>
        <dbReference type="Rhea" id="RHEA-COMP:10286"/>
        <dbReference type="ChEBI" id="CHEBI:15378"/>
        <dbReference type="ChEBI" id="CHEBI:57856"/>
        <dbReference type="ChEBI" id="CHEBI:59789"/>
        <dbReference type="ChEBI" id="CHEBI:74495"/>
        <dbReference type="ChEBI" id="CHEBI:82748"/>
        <dbReference type="EC" id="2.1.1.198"/>
    </reaction>
</comment>
<keyword evidence="10" id="KW-1185">Reference proteome</keyword>
<dbReference type="EC" id="2.1.1.198" evidence="6"/>
<dbReference type="InterPro" id="IPR035996">
    <property type="entry name" value="4pyrrol_Methylase_sf"/>
</dbReference>
<keyword evidence="4 6" id="KW-0808">Transferase</keyword>
<dbReference type="SUPFAM" id="SSF53790">
    <property type="entry name" value="Tetrapyrrole methylase"/>
    <property type="match status" value="1"/>
</dbReference>
<dbReference type="InterPro" id="IPR000878">
    <property type="entry name" value="4pyrrol_Mease"/>
</dbReference>
<dbReference type="InterPro" id="IPR008189">
    <property type="entry name" value="rRNA_ssu_MeTfrase_I"/>
</dbReference>
<comment type="similarity">
    <text evidence="6">Belongs to the methyltransferase superfamily. RsmI family.</text>
</comment>
<keyword evidence="5 6" id="KW-0949">S-adenosyl-L-methionine</keyword>
<dbReference type="InterPro" id="IPR053910">
    <property type="entry name" value="RsmI_HTH"/>
</dbReference>
<dbReference type="Gene3D" id="3.30.950.10">
    <property type="entry name" value="Methyltransferase, Cobalt-precorrin-4 Transmethylase, Domain 2"/>
    <property type="match status" value="1"/>
</dbReference>
<evidence type="ECO:0000256" key="5">
    <source>
        <dbReference type="ARBA" id="ARBA00022691"/>
    </source>
</evidence>
<comment type="subcellular location">
    <subcellularLocation>
        <location evidence="6">Cytoplasm</location>
    </subcellularLocation>
</comment>
<accession>A0A448PDN4</accession>
<keyword evidence="1 6" id="KW-0963">Cytoplasm</keyword>
<evidence type="ECO:0000256" key="1">
    <source>
        <dbReference type="ARBA" id="ARBA00022490"/>
    </source>
</evidence>
<dbReference type="PANTHER" id="PTHR46111:SF1">
    <property type="entry name" value="RIBOSOMAL RNA SMALL SUBUNIT METHYLTRANSFERASE I"/>
    <property type="match status" value="1"/>
</dbReference>
<dbReference type="NCBIfam" id="TIGR00096">
    <property type="entry name" value="16S rRNA (cytidine(1402)-2'-O)-methyltransferase"/>
    <property type="match status" value="1"/>
</dbReference>
<dbReference type="AlphaFoldDB" id="A0A448PDN4"/>
<feature type="domain" description="Tetrapyrrole methylase" evidence="7">
    <location>
        <begin position="1"/>
        <end position="204"/>
    </location>
</feature>
<protein>
    <recommendedName>
        <fullName evidence="6">Ribosomal RNA small subunit methyltransferase I</fullName>
        <ecNumber evidence="6">2.1.1.198</ecNumber>
    </recommendedName>
    <alternativeName>
        <fullName evidence="6">16S rRNA 2'-O-ribose C1402 methyltransferase</fullName>
    </alternativeName>
    <alternativeName>
        <fullName evidence="6">rRNA (cytidine-2'-O-)-methyltransferase RsmI</fullName>
    </alternativeName>
</protein>
<evidence type="ECO:0000256" key="6">
    <source>
        <dbReference type="HAMAP-Rule" id="MF_01877"/>
    </source>
</evidence>
<dbReference type="KEGG" id="tbw:NCTC13354_00738"/>
<dbReference type="Pfam" id="PF23016">
    <property type="entry name" value="RsmI_C"/>
    <property type="match status" value="1"/>
</dbReference>
<evidence type="ECO:0000259" key="8">
    <source>
        <dbReference type="Pfam" id="PF23016"/>
    </source>
</evidence>
<proteinExistence type="inferred from homology"/>
<name>A0A448PDN4_9ACTO</name>
<evidence type="ECO:0000313" key="10">
    <source>
        <dbReference type="Proteomes" id="UP000269542"/>
    </source>
</evidence>
<dbReference type="Gene3D" id="3.40.1010.10">
    <property type="entry name" value="Cobalt-precorrin-4 Transmethylase, Domain 1"/>
    <property type="match status" value="1"/>
</dbReference>
<dbReference type="Pfam" id="PF00590">
    <property type="entry name" value="TP_methylase"/>
    <property type="match status" value="1"/>
</dbReference>
<dbReference type="HAMAP" id="MF_01877">
    <property type="entry name" value="16SrRNA_methyltr_I"/>
    <property type="match status" value="1"/>
</dbReference>
<dbReference type="FunFam" id="3.30.950.10:FF:000002">
    <property type="entry name" value="Ribosomal RNA small subunit methyltransferase I"/>
    <property type="match status" value="1"/>
</dbReference>
<dbReference type="OrthoDB" id="9809084at2"/>
<dbReference type="Proteomes" id="UP000269542">
    <property type="component" value="Chromosome"/>
</dbReference>
<evidence type="ECO:0000313" key="9">
    <source>
        <dbReference type="EMBL" id="VEI13038.1"/>
    </source>
</evidence>
<keyword evidence="2 6" id="KW-0698">rRNA processing</keyword>
<dbReference type="RefSeq" id="WP_126416195.1">
    <property type="nucleotide sequence ID" value="NZ_LR134476.1"/>
</dbReference>
<gene>
    <name evidence="6 9" type="primary">rsmI</name>
    <name evidence="9" type="ORF">NCTC13354_00738</name>
</gene>
<evidence type="ECO:0000256" key="3">
    <source>
        <dbReference type="ARBA" id="ARBA00022603"/>
    </source>
</evidence>
<evidence type="ECO:0000259" key="7">
    <source>
        <dbReference type="Pfam" id="PF00590"/>
    </source>
</evidence>
<dbReference type="PIRSF" id="PIRSF005917">
    <property type="entry name" value="MTase_YraL"/>
    <property type="match status" value="1"/>
</dbReference>
<organism evidence="9 10">
    <name type="scientific">Trueperella bialowiezensis</name>
    <dbReference type="NCBI Taxonomy" id="312285"/>
    <lineage>
        <taxon>Bacteria</taxon>
        <taxon>Bacillati</taxon>
        <taxon>Actinomycetota</taxon>
        <taxon>Actinomycetes</taxon>
        <taxon>Actinomycetales</taxon>
        <taxon>Actinomycetaceae</taxon>
        <taxon>Trueperella</taxon>
    </lineage>
</organism>
<evidence type="ECO:0000256" key="4">
    <source>
        <dbReference type="ARBA" id="ARBA00022679"/>
    </source>
</evidence>
<reference evidence="9 10" key="1">
    <citation type="submission" date="2018-12" db="EMBL/GenBank/DDBJ databases">
        <authorList>
            <consortium name="Pathogen Informatics"/>
        </authorList>
    </citation>
    <scope>NUCLEOTIDE SEQUENCE [LARGE SCALE GENOMIC DNA]</scope>
    <source>
        <strain evidence="9 10">NCTC13354</strain>
    </source>
</reference>
<dbReference type="GO" id="GO:0005737">
    <property type="term" value="C:cytoplasm"/>
    <property type="evidence" value="ECO:0007669"/>
    <property type="project" value="UniProtKB-SubCell"/>
</dbReference>
<dbReference type="InterPro" id="IPR014776">
    <property type="entry name" value="4pyrrole_Mease_sub2"/>
</dbReference>